<evidence type="ECO:0000259" key="1">
    <source>
        <dbReference type="Pfam" id="PF01425"/>
    </source>
</evidence>
<dbReference type="AlphaFoldDB" id="K3VPX8"/>
<evidence type="ECO:0000313" key="3">
    <source>
        <dbReference type="EMBL" id="EKJ75858.1"/>
    </source>
</evidence>
<organism evidence="3 4">
    <name type="scientific">Fusarium pseudograminearum (strain CS3096)</name>
    <name type="common">Wheat and barley crown-rot fungus</name>
    <dbReference type="NCBI Taxonomy" id="1028729"/>
    <lineage>
        <taxon>Eukaryota</taxon>
        <taxon>Fungi</taxon>
        <taxon>Dikarya</taxon>
        <taxon>Ascomycota</taxon>
        <taxon>Pezizomycotina</taxon>
        <taxon>Sordariomycetes</taxon>
        <taxon>Hypocreomycetidae</taxon>
        <taxon>Hypocreales</taxon>
        <taxon>Nectriaceae</taxon>
        <taxon>Fusarium</taxon>
    </lineage>
</organism>
<feature type="domain" description="Amidase" evidence="1">
    <location>
        <begin position="624"/>
        <end position="787"/>
    </location>
</feature>
<dbReference type="InterPro" id="IPR023631">
    <property type="entry name" value="Amidase_dom"/>
</dbReference>
<dbReference type="eggNOG" id="KOG1211">
    <property type="taxonomic scope" value="Eukaryota"/>
</dbReference>
<dbReference type="Gene3D" id="3.90.1300.10">
    <property type="entry name" value="Amidase signature (AS) domain"/>
    <property type="match status" value="1"/>
</dbReference>
<protein>
    <submittedName>
        <fullName evidence="3">Uncharacterized protein</fullName>
    </submittedName>
</protein>
<dbReference type="GeneID" id="20362656"/>
<sequence>MNFFSNPVAPAHVETDQVIPLHVWDESPLYRRIALYNLKVFDDVLDPEKLRSSLETLVSQRTWRKLGGRLRKKDDGYLEYHIPVQFTKERPAIGYTHANLMDVTKDEHPIASRLPKPSSRPAIVGDPDETVDLACGPGCPTSIDDYLYTDQPLLGLHVVSFKDATLVTLHWLHIACDALGMKGLIDGWVRAMKGLEIPEQQGFDYDPLAELGKHPKEAHKLADQRMTTASLLTYAAWNGYSLARAKKETRMVCIPGWFMNKLRSTALKELAAAGVKDPFVTENDVLVAWWSKIAISHLPPDSDRPVTIQVGMSLRKSLEKDLLLPDKPFISNCFGFTNLLLSSKDLNRQSTGETALQMRIAVNEQRTREQVEAYQAMVLDSVAPLPVFFGNGNTYQISYSNWTQAELFSADFSAATVKPRDTPLYASYIGHCQVPFKFPEGFIIVGKDMSENTWFCSYRVAGLWDVVERELKAFQDIDSAHFAPLTCFNLFKTNSNSMESDLEAARLSYSQQDDVFCDGFLKNVLILTHDTSISDSVQGLLNSWGCSNAFLLSSSDQVSPGPYFFSSSGIYSAWRLYPDDYDAFVLSTTPSQTDVETYENLNASAFGSSSICIAVPSRMKVLPSSEKPLAGLRVGIKDLFHLKGVHTGCGNRAYRRLHAASTFSTTGVKKVVDLGGIIVGKTKTVEFGGSQEVIGDWCDYFYAFNARGDGYLASTGSSTGSAAGLAAYPWLDVTLGTDSGGSIRDPAVAHGIYGFRPSHDGKDTPDMLLPCGKFHTPGFLARSSRIMLKFGRHWLGAHPDIKRLNPTRILFPKEYHAENENVQAVADKWVTGLASWLGAERCDVSLEDIWDTTKPASLSKSFVETFKSTFINLTYHGFWTDLADFRDGYKNKFNENPYICKVLQMLWYVYTATSMDRGKSLSPDEVQQALDEIILHNNWFFENLLNDQKTIIVAPRYKLDYRDEYYPSPEKRNYVGWDSNLHASLSGAPNIIVPVGQCSYESHITGNAEIFPVSMSVIGPKGLDVALISLIHSYNTENELPESVLTGRQAFATS</sequence>
<dbReference type="EMBL" id="AFNW01000081">
    <property type="protein sequence ID" value="EKJ75858.1"/>
    <property type="molecule type" value="Genomic_DNA"/>
</dbReference>
<dbReference type="InterPro" id="IPR058329">
    <property type="entry name" value="Arp1_N"/>
</dbReference>
<dbReference type="InterPro" id="IPR036928">
    <property type="entry name" value="AS_sf"/>
</dbReference>
<dbReference type="Pfam" id="PF26053">
    <property type="entry name" value="DUF8016"/>
    <property type="match status" value="1"/>
</dbReference>
<gene>
    <name evidence="3" type="ORF">FPSE_04038</name>
</gene>
<proteinExistence type="predicted"/>
<accession>K3VPX8</accession>
<dbReference type="Proteomes" id="UP000007978">
    <property type="component" value="Chromosome 3"/>
</dbReference>
<keyword evidence="4" id="KW-1185">Reference proteome</keyword>
<dbReference type="Pfam" id="PF01425">
    <property type="entry name" value="Amidase"/>
    <property type="match status" value="1"/>
</dbReference>
<dbReference type="HOGENOM" id="CLU_290353_0_0_1"/>
<reference evidence="3 4" key="1">
    <citation type="journal article" date="2012" name="PLoS Pathog.">
        <title>Comparative pathogenomics reveals horizontally acquired novel virulence genes in fungi infecting cereal hosts.</title>
        <authorList>
            <person name="Gardiner D.M."/>
            <person name="McDonald M.C."/>
            <person name="Covarelli L."/>
            <person name="Solomon P.S."/>
            <person name="Rusu A.G."/>
            <person name="Marshall M."/>
            <person name="Kazan K."/>
            <person name="Chakraborty S."/>
            <person name="McDonald B.A."/>
            <person name="Manners J.M."/>
        </authorList>
    </citation>
    <scope>NUCLEOTIDE SEQUENCE [LARGE SCALE GENOMIC DNA]</scope>
    <source>
        <strain evidence="3 4">CS3096</strain>
    </source>
</reference>
<dbReference type="InterPro" id="IPR023213">
    <property type="entry name" value="CAT-like_dom_sf"/>
</dbReference>
<dbReference type="SUPFAM" id="SSF75304">
    <property type="entry name" value="Amidase signature (AS) enzymes"/>
    <property type="match status" value="1"/>
</dbReference>
<dbReference type="Gene3D" id="3.30.559.10">
    <property type="entry name" value="Chloramphenicol acetyltransferase-like domain"/>
    <property type="match status" value="2"/>
</dbReference>
<evidence type="ECO:0000313" key="4">
    <source>
        <dbReference type="Proteomes" id="UP000007978"/>
    </source>
</evidence>
<feature type="domain" description="Scytalone dehydratase-like protein Arp1 N-terminal" evidence="2">
    <location>
        <begin position="479"/>
        <end position="566"/>
    </location>
</feature>
<comment type="caution">
    <text evidence="3">The sequence shown here is derived from an EMBL/GenBank/DDBJ whole genome shotgun (WGS) entry which is preliminary data.</text>
</comment>
<dbReference type="PANTHER" id="PTHR46310">
    <property type="entry name" value="AMIDASE 1"/>
    <property type="match status" value="1"/>
</dbReference>
<dbReference type="KEGG" id="fpu:FPSE_04038"/>
<dbReference type="OrthoDB" id="21502at2759"/>
<evidence type="ECO:0000259" key="2">
    <source>
        <dbReference type="Pfam" id="PF26053"/>
    </source>
</evidence>
<dbReference type="RefSeq" id="XP_009255431.1">
    <property type="nucleotide sequence ID" value="XM_009257156.1"/>
</dbReference>
<name>K3VPX8_FUSPC</name>
<dbReference type="PANTHER" id="PTHR46310:SF7">
    <property type="entry name" value="AMIDASE 1"/>
    <property type="match status" value="1"/>
</dbReference>